<keyword evidence="2 6" id="KW-0418">Kinase</keyword>
<dbReference type="GO" id="GO:0000155">
    <property type="term" value="F:phosphorelay sensor kinase activity"/>
    <property type="evidence" value="ECO:0007669"/>
    <property type="project" value="InterPro"/>
</dbReference>
<dbReference type="EC" id="2.7.3.-" evidence="6"/>
<evidence type="ECO:0000259" key="5">
    <source>
        <dbReference type="Pfam" id="PF07730"/>
    </source>
</evidence>
<keyword evidence="4" id="KW-1133">Transmembrane helix</keyword>
<dbReference type="OrthoDB" id="5241784at2"/>
<dbReference type="eggNOG" id="COG4585">
    <property type="taxonomic scope" value="Bacteria"/>
</dbReference>
<dbReference type="PANTHER" id="PTHR24421">
    <property type="entry name" value="NITRATE/NITRITE SENSOR PROTEIN NARX-RELATED"/>
    <property type="match status" value="1"/>
</dbReference>
<comment type="caution">
    <text evidence="6">The sequence shown here is derived from an EMBL/GenBank/DDBJ whole genome shotgun (WGS) entry which is preliminary data.</text>
</comment>
<evidence type="ECO:0000256" key="1">
    <source>
        <dbReference type="ARBA" id="ARBA00022679"/>
    </source>
</evidence>
<protein>
    <submittedName>
        <fullName evidence="6">Histidine kinase</fullName>
        <ecNumber evidence="6">2.7.3.-</ecNumber>
    </submittedName>
</protein>
<dbReference type="Proteomes" id="UP000005714">
    <property type="component" value="Unassembled WGS sequence"/>
</dbReference>
<dbReference type="EMBL" id="ADNU01000016">
    <property type="protein sequence ID" value="EFG48261.1"/>
    <property type="molecule type" value="Genomic_DNA"/>
</dbReference>
<evidence type="ECO:0000256" key="4">
    <source>
        <dbReference type="SAM" id="Phobius"/>
    </source>
</evidence>
<evidence type="ECO:0000313" key="6">
    <source>
        <dbReference type="EMBL" id="EFG48261.1"/>
    </source>
</evidence>
<dbReference type="InterPro" id="IPR036890">
    <property type="entry name" value="HATPase_C_sf"/>
</dbReference>
<evidence type="ECO:0000313" key="7">
    <source>
        <dbReference type="Proteomes" id="UP000005714"/>
    </source>
</evidence>
<reference evidence="6 7" key="1">
    <citation type="submission" date="2010-04" db="EMBL/GenBank/DDBJ databases">
        <authorList>
            <person name="Qin X."/>
            <person name="Bachman B."/>
            <person name="Battles P."/>
            <person name="Bell A."/>
            <person name="Bess C."/>
            <person name="Bickham C."/>
            <person name="Chaboub L."/>
            <person name="Chen D."/>
            <person name="Coyle M."/>
            <person name="Deiros D.R."/>
            <person name="Dinh H."/>
            <person name="Forbes L."/>
            <person name="Fowler G."/>
            <person name="Francisco L."/>
            <person name="Fu Q."/>
            <person name="Gubbala S."/>
            <person name="Hale W."/>
            <person name="Han Y."/>
            <person name="Hemphill L."/>
            <person name="Highlander S.K."/>
            <person name="Hirani K."/>
            <person name="Hogues M."/>
            <person name="Jackson L."/>
            <person name="Jakkamsetti A."/>
            <person name="Javaid M."/>
            <person name="Jiang H."/>
            <person name="Korchina V."/>
            <person name="Kovar C."/>
            <person name="Lara F."/>
            <person name="Lee S."/>
            <person name="Mata R."/>
            <person name="Mathew T."/>
            <person name="Moen C."/>
            <person name="Morales K."/>
            <person name="Munidasa M."/>
            <person name="Nazareth L."/>
            <person name="Ngo R."/>
            <person name="Nguyen L."/>
            <person name="Okwuonu G."/>
            <person name="Ongeri F."/>
            <person name="Patil S."/>
            <person name="Petrosino J."/>
            <person name="Pham C."/>
            <person name="Pham P."/>
            <person name="Pu L.-L."/>
            <person name="Puazo M."/>
            <person name="Raj R."/>
            <person name="Reid J."/>
            <person name="Rouhana J."/>
            <person name="Saada N."/>
            <person name="Shang Y."/>
            <person name="Simmons D."/>
            <person name="Thornton R."/>
            <person name="Warren J."/>
            <person name="Weissenberger G."/>
            <person name="Zhang J."/>
            <person name="Zhang L."/>
            <person name="Zhou C."/>
            <person name="Zhu D."/>
            <person name="Muzny D."/>
            <person name="Worley K."/>
            <person name="Gibbs R."/>
        </authorList>
    </citation>
    <scope>NUCLEOTIDE SEQUENCE [LARGE SCALE GENOMIC DNA]</scope>
    <source>
        <strain evidence="6 7">ATCC 49030</strain>
    </source>
</reference>
<evidence type="ECO:0000256" key="3">
    <source>
        <dbReference type="ARBA" id="ARBA00023012"/>
    </source>
</evidence>
<dbReference type="AlphaFoldDB" id="D4YKQ8"/>
<dbReference type="RefSeq" id="WP_005882488.1">
    <property type="nucleotide sequence ID" value="NZ_ADNU01000016.1"/>
</dbReference>
<dbReference type="Gene3D" id="1.20.5.1930">
    <property type="match status" value="1"/>
</dbReference>
<dbReference type="PANTHER" id="PTHR24421:SF63">
    <property type="entry name" value="SENSOR HISTIDINE KINASE DESK"/>
    <property type="match status" value="1"/>
</dbReference>
<feature type="transmembrane region" description="Helical" evidence="4">
    <location>
        <begin position="103"/>
        <end position="128"/>
    </location>
</feature>
<dbReference type="InterPro" id="IPR050482">
    <property type="entry name" value="Sensor_HK_TwoCompSys"/>
</dbReference>
<dbReference type="Pfam" id="PF07730">
    <property type="entry name" value="HisKA_3"/>
    <property type="match status" value="1"/>
</dbReference>
<dbReference type="STRING" id="585530.HMPREF0183_0518"/>
<feature type="transmembrane region" description="Helical" evidence="4">
    <location>
        <begin position="6"/>
        <end position="25"/>
    </location>
</feature>
<accession>D4YKQ8</accession>
<keyword evidence="4" id="KW-0472">Membrane</keyword>
<keyword evidence="3" id="KW-0902">Two-component regulatory system</keyword>
<organism evidence="6 7">
    <name type="scientific">Brevibacterium mcbrellneri ATCC 49030</name>
    <dbReference type="NCBI Taxonomy" id="585530"/>
    <lineage>
        <taxon>Bacteria</taxon>
        <taxon>Bacillati</taxon>
        <taxon>Actinomycetota</taxon>
        <taxon>Actinomycetes</taxon>
        <taxon>Micrococcales</taxon>
        <taxon>Brevibacteriaceae</taxon>
        <taxon>Brevibacterium</taxon>
    </lineage>
</organism>
<dbReference type="Gene3D" id="3.30.565.10">
    <property type="entry name" value="Histidine kinase-like ATPase, C-terminal domain"/>
    <property type="match status" value="1"/>
</dbReference>
<keyword evidence="4" id="KW-0812">Transmembrane</keyword>
<dbReference type="GO" id="GO:0046983">
    <property type="term" value="F:protein dimerization activity"/>
    <property type="evidence" value="ECO:0007669"/>
    <property type="project" value="InterPro"/>
</dbReference>
<keyword evidence="1 6" id="KW-0808">Transferase</keyword>
<dbReference type="CDD" id="cd16917">
    <property type="entry name" value="HATPase_UhpB-NarQ-NarX-like"/>
    <property type="match status" value="1"/>
</dbReference>
<name>D4YKQ8_9MICO</name>
<keyword evidence="7" id="KW-1185">Reference proteome</keyword>
<evidence type="ECO:0000256" key="2">
    <source>
        <dbReference type="ARBA" id="ARBA00022777"/>
    </source>
</evidence>
<dbReference type="GO" id="GO:0016020">
    <property type="term" value="C:membrane"/>
    <property type="evidence" value="ECO:0007669"/>
    <property type="project" value="InterPro"/>
</dbReference>
<gene>
    <name evidence="6" type="ORF">HMPREF0183_0518</name>
</gene>
<dbReference type="SUPFAM" id="SSF55874">
    <property type="entry name" value="ATPase domain of HSP90 chaperone/DNA topoisomerase II/histidine kinase"/>
    <property type="match status" value="1"/>
</dbReference>
<feature type="transmembrane region" description="Helical" evidence="4">
    <location>
        <begin position="32"/>
        <end position="52"/>
    </location>
</feature>
<feature type="domain" description="Signal transduction histidine kinase subgroup 3 dimerisation and phosphoacceptor" evidence="5">
    <location>
        <begin position="173"/>
        <end position="239"/>
    </location>
</feature>
<feature type="transmembrane region" description="Helical" evidence="4">
    <location>
        <begin position="134"/>
        <end position="154"/>
    </location>
</feature>
<proteinExistence type="predicted"/>
<dbReference type="InterPro" id="IPR011712">
    <property type="entry name" value="Sig_transdc_His_kin_sub3_dim/P"/>
</dbReference>
<feature type="transmembrane region" description="Helical" evidence="4">
    <location>
        <begin position="72"/>
        <end position="91"/>
    </location>
</feature>
<sequence>MNARNMYGLIWLVFLIIPLVLVWTLHPVAVGWKVLGTCGTVLFGVVYCWIAVSGQKPFDRVEPLKIRHVVAAAGLLLIPVCLTIPSLGVAVTSFAPYFASLGVFGLSFVAALCWSTATLFFTVAVPLIFSPQSFLMSVAGPALVILCLTLVKFIEVREVAEQKMKNELDLVKEREAISRDVHDMLGHTLTVVSLKSQLALKTVHTDPARCEAELRELMTLNQRALEDVRTTVGRLRTPDLATQVDEAENAMRAAGVHVTRQGDWATWDPERRAVVAWAVREASTNIIRHANATSCTLAFDDNGVTVTDNGNGLEGSREGHGLTGLRRRVDEAGGTVTLSDMGDGTELRVEFA</sequence>